<evidence type="ECO:0000313" key="1">
    <source>
        <dbReference type="EMBL" id="MDQ0314875.1"/>
    </source>
</evidence>
<keyword evidence="2" id="KW-1185">Reference proteome</keyword>
<gene>
    <name evidence="1" type="ORF">J2S73_001312</name>
</gene>
<accession>A0AAE3VNG0</accession>
<reference evidence="1" key="1">
    <citation type="submission" date="2023-07" db="EMBL/GenBank/DDBJ databases">
        <title>Genomic Encyclopedia of Type Strains, Phase IV (KMG-IV): sequencing the most valuable type-strain genomes for metagenomic binning, comparative biology and taxonomic classification.</title>
        <authorList>
            <person name="Goeker M."/>
        </authorList>
    </citation>
    <scope>NUCLEOTIDE SEQUENCE</scope>
    <source>
        <strain evidence="1">DSM 21202</strain>
    </source>
</reference>
<name>A0AAE3VNG0_9HYPH</name>
<sequence length="264" mass="29439">MRQLLSLSIVILVAFFYLSSASAKELDGEKLEEIRAFATKFCGEFYRSGSAKGVELGVDAKAEIDSFLKKYLSLGLGASAQYKSDEYIGVLQEDLASELSDIRDCKLTIWRSLIEVIEGDGNSFEDSVRSFSGYVGNYSTDIESNIKFLDFIHESDDNIVYLDIEFSYYDVVPSMCGYTYSGLLGKTADLGVFPLIVSEEDVPDFSKGALGQCDFPIIVSFPDDSLIHKRWIGGGQDYFRIKGKFSYSITSFGYSFTMIDFSPM</sequence>
<dbReference type="Proteomes" id="UP001229244">
    <property type="component" value="Unassembled WGS sequence"/>
</dbReference>
<comment type="caution">
    <text evidence="1">The sequence shown here is derived from an EMBL/GenBank/DDBJ whole genome shotgun (WGS) entry which is preliminary data.</text>
</comment>
<evidence type="ECO:0000313" key="2">
    <source>
        <dbReference type="Proteomes" id="UP001229244"/>
    </source>
</evidence>
<proteinExistence type="predicted"/>
<dbReference type="EMBL" id="JAUSUL010000001">
    <property type="protein sequence ID" value="MDQ0314875.1"/>
    <property type="molecule type" value="Genomic_DNA"/>
</dbReference>
<protein>
    <submittedName>
        <fullName evidence="1">Uncharacterized protein</fullName>
    </submittedName>
</protein>
<dbReference type="RefSeq" id="WP_306884661.1">
    <property type="nucleotide sequence ID" value="NZ_JAUSUL010000001.1"/>
</dbReference>
<organism evidence="1 2">
    <name type="scientific">Amorphus orientalis</name>
    <dbReference type="NCBI Taxonomy" id="649198"/>
    <lineage>
        <taxon>Bacteria</taxon>
        <taxon>Pseudomonadati</taxon>
        <taxon>Pseudomonadota</taxon>
        <taxon>Alphaproteobacteria</taxon>
        <taxon>Hyphomicrobiales</taxon>
        <taxon>Amorphaceae</taxon>
        <taxon>Amorphus</taxon>
    </lineage>
</organism>
<dbReference type="AlphaFoldDB" id="A0AAE3VNG0"/>